<keyword evidence="2" id="KW-1185">Reference proteome</keyword>
<organism evidence="1 2">
    <name type="scientific">Aeromonas phage pAh6.2TG</name>
    <dbReference type="NCBI Taxonomy" id="2849625"/>
    <lineage>
        <taxon>Viruses</taxon>
        <taxon>Duplodnaviria</taxon>
        <taxon>Heunggongvirae</taxon>
        <taxon>Uroviricota</taxon>
        <taxon>Caudoviricetes</taxon>
        <taxon>Chaseviridae</taxon>
        <taxon>Nefertitivirinae</taxon>
        <taxon>Phayathaivirus</taxon>
        <taxon>Phayathaivirus pAh62TG</taxon>
    </lineage>
</organism>
<evidence type="ECO:0000313" key="1">
    <source>
        <dbReference type="EMBL" id="QWY14051.1"/>
    </source>
</evidence>
<dbReference type="GeneID" id="80832388"/>
<protein>
    <submittedName>
        <fullName evidence="1">D-glucuronyl C5-epimerase</fullName>
    </submittedName>
</protein>
<dbReference type="RefSeq" id="YP_010845236.1">
    <property type="nucleotide sequence ID" value="NC_079187.1"/>
</dbReference>
<proteinExistence type="predicted"/>
<sequence length="59" mass="6849">MYPRERKPQVYTISYRLGGVWCSSQVRAGSRRKAEELLKRMLPNAEQVGLSPKRAREVD</sequence>
<reference evidence="1" key="1">
    <citation type="submission" date="2021-06" db="EMBL/GenBank/DDBJ databases">
        <authorList>
            <person name="Le T.D."/>
        </authorList>
    </citation>
    <scope>NUCLEOTIDE SEQUENCE</scope>
</reference>
<evidence type="ECO:0000313" key="2">
    <source>
        <dbReference type="Proteomes" id="UP000693898"/>
    </source>
</evidence>
<dbReference type="EMBL" id="MZ336020">
    <property type="protein sequence ID" value="QWY14051.1"/>
    <property type="molecule type" value="Genomic_DNA"/>
</dbReference>
<dbReference type="Proteomes" id="UP000693898">
    <property type="component" value="Segment"/>
</dbReference>
<dbReference type="KEGG" id="vg:80832388"/>
<accession>A0A8F3HN92</accession>
<name>A0A8F3HN92_9CAUD</name>